<proteinExistence type="predicted"/>
<keyword evidence="1" id="KW-0472">Membrane</keyword>
<dbReference type="PANTHER" id="PTHR36698">
    <property type="entry name" value="BLL5892 PROTEIN"/>
    <property type="match status" value="1"/>
</dbReference>
<dbReference type="Pfam" id="PF02470">
    <property type="entry name" value="MlaD"/>
    <property type="match status" value="1"/>
</dbReference>
<keyword evidence="1" id="KW-0812">Transmembrane</keyword>
<evidence type="ECO:0000259" key="2">
    <source>
        <dbReference type="Pfam" id="PF02470"/>
    </source>
</evidence>
<organism evidence="3 4">
    <name type="scientific">Ectothiorhodospira magna</name>
    <dbReference type="NCBI Taxonomy" id="867345"/>
    <lineage>
        <taxon>Bacteria</taxon>
        <taxon>Pseudomonadati</taxon>
        <taxon>Pseudomonadota</taxon>
        <taxon>Gammaproteobacteria</taxon>
        <taxon>Chromatiales</taxon>
        <taxon>Ectothiorhodospiraceae</taxon>
        <taxon>Ectothiorhodospira</taxon>
    </lineage>
</organism>
<name>A0A1H8YXL0_9GAMM</name>
<evidence type="ECO:0000313" key="3">
    <source>
        <dbReference type="EMBL" id="SEP56777.1"/>
    </source>
</evidence>
<dbReference type="AlphaFoldDB" id="A0A1H8YXL0"/>
<evidence type="ECO:0000313" key="4">
    <source>
        <dbReference type="Proteomes" id="UP000199496"/>
    </source>
</evidence>
<dbReference type="STRING" id="867345.SAMN05421693_10142"/>
<dbReference type="EMBL" id="FOFO01000001">
    <property type="protein sequence ID" value="SEP56777.1"/>
    <property type="molecule type" value="Genomic_DNA"/>
</dbReference>
<accession>A0A1H8YXL0</accession>
<gene>
    <name evidence="3" type="ORF">SAMN05421693_10142</name>
</gene>
<evidence type="ECO:0000256" key="1">
    <source>
        <dbReference type="SAM" id="Phobius"/>
    </source>
</evidence>
<dbReference type="Proteomes" id="UP000199496">
    <property type="component" value="Unassembled WGS sequence"/>
</dbReference>
<dbReference type="OrthoDB" id="9806984at2"/>
<sequence length="333" mass="37258">MSSRAGYFRLGLFIVGAFAATVVILLALGLGALLRPKLMMETYFDGSIQGLDVGAPIKLRGVTIGEVSQISFTYAHYQKELPVADRAQYVLVRGWLRPDLLSPSMGDVRQELALFVERGLRVRMTSQGVTGINFLELDFFDTGTFTPVVIDWTPDYLYIPSAPSTMTQFLQYADNIMRRVDRMDVEAILSNIERFTVNLNTLVEEVDTGQLMRELTGTLEQTHDILKRVQGLADSPQLARIPEELGQAARNLRRLSESPEIQVALEGLIRTLDQLQGTVARTDDLIAGHEQDITATLDNLRAMTDHLRDLTEELRRHPGAILNRPPEPAELPR</sequence>
<reference evidence="3 4" key="1">
    <citation type="submission" date="2016-10" db="EMBL/GenBank/DDBJ databases">
        <authorList>
            <person name="de Groot N.N."/>
        </authorList>
    </citation>
    <scope>NUCLEOTIDE SEQUENCE [LARGE SCALE GENOMIC DNA]</scope>
    <source>
        <strain evidence="3 4">B7-7</strain>
    </source>
</reference>
<protein>
    <submittedName>
        <fullName evidence="3">Paraquat-inducible protein B</fullName>
    </submittedName>
</protein>
<dbReference type="RefSeq" id="WP_090202284.1">
    <property type="nucleotide sequence ID" value="NZ_FOFO01000001.1"/>
</dbReference>
<keyword evidence="1" id="KW-1133">Transmembrane helix</keyword>
<feature type="transmembrane region" description="Helical" evidence="1">
    <location>
        <begin position="12"/>
        <end position="34"/>
    </location>
</feature>
<feature type="domain" description="Mce/MlaD" evidence="2">
    <location>
        <begin position="47"/>
        <end position="139"/>
    </location>
</feature>
<keyword evidence="4" id="KW-1185">Reference proteome</keyword>
<dbReference type="PANTHER" id="PTHR36698:SF3">
    <property type="entry name" value="ABC-TYPE TRANSPORT AUXILIARY LIPOPROTEIN COMPONENT DOMAIN-CONTAINING PROTEIN"/>
    <property type="match status" value="1"/>
</dbReference>
<dbReference type="InterPro" id="IPR003399">
    <property type="entry name" value="Mce/MlaD"/>
</dbReference>